<name>A0A8J3XC14_9ACTN</name>
<evidence type="ECO:0000313" key="3">
    <source>
        <dbReference type="EMBL" id="GII34819.1"/>
    </source>
</evidence>
<evidence type="ECO:0000256" key="2">
    <source>
        <dbReference type="SAM" id="Phobius"/>
    </source>
</evidence>
<dbReference type="Proteomes" id="UP000650628">
    <property type="component" value="Unassembled WGS sequence"/>
</dbReference>
<accession>A0A8J3XC14</accession>
<keyword evidence="2" id="KW-1133">Transmembrane helix</keyword>
<feature type="transmembrane region" description="Helical" evidence="2">
    <location>
        <begin position="381"/>
        <end position="414"/>
    </location>
</feature>
<evidence type="ECO:0000256" key="1">
    <source>
        <dbReference type="SAM" id="MobiDB-lite"/>
    </source>
</evidence>
<organism evidence="3 4">
    <name type="scientific">Planotetraspora mira</name>
    <dbReference type="NCBI Taxonomy" id="58121"/>
    <lineage>
        <taxon>Bacteria</taxon>
        <taxon>Bacillati</taxon>
        <taxon>Actinomycetota</taxon>
        <taxon>Actinomycetes</taxon>
        <taxon>Streptosporangiales</taxon>
        <taxon>Streptosporangiaceae</taxon>
        <taxon>Planotetraspora</taxon>
    </lineage>
</organism>
<comment type="caution">
    <text evidence="3">The sequence shown here is derived from an EMBL/GenBank/DDBJ whole genome shotgun (WGS) entry which is preliminary data.</text>
</comment>
<keyword evidence="2" id="KW-0472">Membrane</keyword>
<feature type="region of interest" description="Disordered" evidence="1">
    <location>
        <begin position="1"/>
        <end position="57"/>
    </location>
</feature>
<dbReference type="AlphaFoldDB" id="A0A8J3XC14"/>
<reference evidence="3 4" key="1">
    <citation type="submission" date="2021-01" db="EMBL/GenBank/DDBJ databases">
        <title>Whole genome shotgun sequence of Planotetraspora mira NBRC 15435.</title>
        <authorList>
            <person name="Komaki H."/>
            <person name="Tamura T."/>
        </authorList>
    </citation>
    <scope>NUCLEOTIDE SEQUENCE [LARGE SCALE GENOMIC DNA]</scope>
    <source>
        <strain evidence="3 4">NBRC 15435</strain>
    </source>
</reference>
<feature type="compositionally biased region" description="Polar residues" evidence="1">
    <location>
        <begin position="39"/>
        <end position="54"/>
    </location>
</feature>
<evidence type="ECO:0000313" key="4">
    <source>
        <dbReference type="Proteomes" id="UP000650628"/>
    </source>
</evidence>
<dbReference type="EMBL" id="BOOO01000060">
    <property type="protein sequence ID" value="GII34819.1"/>
    <property type="molecule type" value="Genomic_DNA"/>
</dbReference>
<sequence length="483" mass="50583">MNGIMPDQVNSRSPSGAPLPLPPGRASSLARVKGVPANPSGSVRVSMDLTTSPDPGSKADATELHRYAEALLVGLAAGGSVPSLPPGVTDVPGYWLAPAVEALGLIMSGQDALEPLALAAELDEQRTSLFLCLSLAVCGLGDRIHASWLGTAFGELSNDRPVSSGQRALWLAAARGAYGPVGKIFVLRKLDAVVVPPEDELWLKALVPDEPAPMVPTSFDGFPELVAVPEIAVSAQAVARLRRLRERCSEITSVPRPAEVSKVVSGTVWTDDEPLAVLRSLAGQESAEGPLSSLSGHLLHDVRPGADPHLAALALHVAAPAVKAAGESLVETIKAPPPEAVTVPILGYPITLRAEGADQQSMSTAEQQIVTECVPRGSTPWPGYLVGAVAAVVFVVGFVVSFLLTLAGAALGGWSGYLIWRHRVQEQADLRRVQARVGELSDVSERGVRALREYGKEAAARAEASAEDLAELCRVLRRGPRAA</sequence>
<keyword evidence="2" id="KW-0812">Transmembrane</keyword>
<keyword evidence="4" id="KW-1185">Reference proteome</keyword>
<proteinExistence type="predicted"/>
<protein>
    <submittedName>
        <fullName evidence="3">Uncharacterized protein</fullName>
    </submittedName>
</protein>
<gene>
    <name evidence="3" type="ORF">Pmi06nite_82610</name>
</gene>